<protein>
    <recommendedName>
        <fullName evidence="1">Peptidase M15C domain-containing protein</fullName>
    </recommendedName>
</protein>
<keyword evidence="3" id="KW-1185">Reference proteome</keyword>
<dbReference type="Proteomes" id="UP000240357">
    <property type="component" value="Unassembled WGS sequence"/>
</dbReference>
<dbReference type="RefSeq" id="WP_106929480.1">
    <property type="nucleotide sequence ID" value="NZ_PYFT01000001.1"/>
</dbReference>
<evidence type="ECO:0000313" key="2">
    <source>
        <dbReference type="EMBL" id="PSR54121.1"/>
    </source>
</evidence>
<dbReference type="EMBL" id="PYFT01000001">
    <property type="protein sequence ID" value="PSR54121.1"/>
    <property type="molecule type" value="Genomic_DNA"/>
</dbReference>
<proteinExistence type="predicted"/>
<evidence type="ECO:0000313" key="3">
    <source>
        <dbReference type="Proteomes" id="UP000240357"/>
    </source>
</evidence>
<feature type="domain" description="Peptidase M15C" evidence="1">
    <location>
        <begin position="49"/>
        <end position="110"/>
    </location>
</feature>
<sequence>MTLREKQSLFLKNFALLILWAFEQGYEVTAGELLRTDQQHAWNIAHGKSKADRSKHQDKLAGDLNLFIGGKYVTDSTAHAPLGKYWKSLHPQNRWGGDFKGFVDGNHYEML</sequence>
<dbReference type="SUPFAM" id="SSF55166">
    <property type="entry name" value="Hedgehog/DD-peptidase"/>
    <property type="match status" value="1"/>
</dbReference>
<dbReference type="InterPro" id="IPR039561">
    <property type="entry name" value="Peptidase_M15C"/>
</dbReference>
<comment type="caution">
    <text evidence="2">The sequence shown here is derived from an EMBL/GenBank/DDBJ whole genome shotgun (WGS) entry which is preliminary data.</text>
</comment>
<dbReference type="Gene3D" id="3.30.1380.10">
    <property type="match status" value="1"/>
</dbReference>
<name>A0A2T2YF26_9BACT</name>
<dbReference type="Pfam" id="PF13539">
    <property type="entry name" value="Peptidase_M15_4"/>
    <property type="match status" value="1"/>
</dbReference>
<dbReference type="AlphaFoldDB" id="A0A2T2YF26"/>
<reference evidence="2 3" key="1">
    <citation type="submission" date="2018-03" db="EMBL/GenBank/DDBJ databases">
        <title>Adhaeribacter sp. HMF7605 Genome sequencing and assembly.</title>
        <authorList>
            <person name="Kang H."/>
            <person name="Kang J."/>
            <person name="Cha I."/>
            <person name="Kim H."/>
            <person name="Joh K."/>
        </authorList>
    </citation>
    <scope>NUCLEOTIDE SEQUENCE [LARGE SCALE GENOMIC DNA]</scope>
    <source>
        <strain evidence="2 3">HMF7605</strain>
    </source>
</reference>
<dbReference type="InterPro" id="IPR009045">
    <property type="entry name" value="Zn_M74/Hedgehog-like"/>
</dbReference>
<dbReference type="OrthoDB" id="931560at2"/>
<organism evidence="2 3">
    <name type="scientific">Adhaeribacter arboris</name>
    <dbReference type="NCBI Taxonomy" id="2072846"/>
    <lineage>
        <taxon>Bacteria</taxon>
        <taxon>Pseudomonadati</taxon>
        <taxon>Bacteroidota</taxon>
        <taxon>Cytophagia</taxon>
        <taxon>Cytophagales</taxon>
        <taxon>Hymenobacteraceae</taxon>
        <taxon>Adhaeribacter</taxon>
    </lineage>
</organism>
<evidence type="ECO:0000259" key="1">
    <source>
        <dbReference type="Pfam" id="PF13539"/>
    </source>
</evidence>
<dbReference type="GO" id="GO:0008233">
    <property type="term" value="F:peptidase activity"/>
    <property type="evidence" value="ECO:0007669"/>
    <property type="project" value="InterPro"/>
</dbReference>
<gene>
    <name evidence="2" type="ORF">AHMF7605_11625</name>
</gene>
<accession>A0A2T2YF26</accession>